<keyword evidence="8 9" id="KW-0131">Cell cycle</keyword>
<keyword evidence="2 9" id="KW-1003">Cell membrane</keyword>
<keyword evidence="7 9" id="KW-0472">Membrane</keyword>
<dbReference type="InterPro" id="IPR034746">
    <property type="entry name" value="POTRA"/>
</dbReference>
<dbReference type="InterPro" id="IPR045335">
    <property type="entry name" value="FtsQ_C_sf"/>
</dbReference>
<feature type="domain" description="POTRA" evidence="10">
    <location>
        <begin position="94"/>
        <end position="164"/>
    </location>
</feature>
<keyword evidence="3 9" id="KW-0997">Cell inner membrane</keyword>
<evidence type="ECO:0000256" key="1">
    <source>
        <dbReference type="ARBA" id="ARBA00004370"/>
    </source>
</evidence>
<comment type="function">
    <text evidence="9">Essential cell division protein. May link together the upstream cell division proteins, which are predominantly cytoplasmic, with the downstream cell division proteins, which are predominantly periplasmic. May control correct divisome assembly.</text>
</comment>
<dbReference type="GO" id="GO:0005886">
    <property type="term" value="C:plasma membrane"/>
    <property type="evidence" value="ECO:0007669"/>
    <property type="project" value="UniProtKB-SubCell"/>
</dbReference>
<evidence type="ECO:0000259" key="10">
    <source>
        <dbReference type="PROSITE" id="PS51779"/>
    </source>
</evidence>
<evidence type="ECO:0000256" key="2">
    <source>
        <dbReference type="ARBA" id="ARBA00022475"/>
    </source>
</evidence>
<dbReference type="GO" id="GO:0090529">
    <property type="term" value="P:cell septum assembly"/>
    <property type="evidence" value="ECO:0007669"/>
    <property type="project" value="InterPro"/>
</dbReference>
<dbReference type="Gene3D" id="3.10.20.310">
    <property type="entry name" value="membrane protein fhac"/>
    <property type="match status" value="1"/>
</dbReference>
<dbReference type="Proteomes" id="UP000072660">
    <property type="component" value="Unassembled WGS sequence"/>
</dbReference>
<dbReference type="Pfam" id="PF08478">
    <property type="entry name" value="POTRA_1"/>
    <property type="match status" value="1"/>
</dbReference>
<evidence type="ECO:0000256" key="4">
    <source>
        <dbReference type="ARBA" id="ARBA00022618"/>
    </source>
</evidence>
<dbReference type="InterPro" id="IPR005548">
    <property type="entry name" value="Cell_div_FtsQ/DivIB_C"/>
</dbReference>
<keyword evidence="4 9" id="KW-0132">Cell division</keyword>
<feature type="transmembrane region" description="Helical" evidence="9">
    <location>
        <begin position="36"/>
        <end position="59"/>
    </location>
</feature>
<name>A0A139SV15_9GAMM</name>
<evidence type="ECO:0000256" key="9">
    <source>
        <dbReference type="HAMAP-Rule" id="MF_00911"/>
    </source>
</evidence>
<evidence type="ECO:0000313" key="11">
    <source>
        <dbReference type="EMBL" id="KXU38403.1"/>
    </source>
</evidence>
<dbReference type="Gene3D" id="3.40.50.11690">
    <property type="entry name" value="Cell division protein FtsQ/DivIB"/>
    <property type="match status" value="1"/>
</dbReference>
<comment type="subunit">
    <text evidence="9">Part of a complex composed of FtsB, FtsL and FtsQ.</text>
</comment>
<evidence type="ECO:0000256" key="7">
    <source>
        <dbReference type="ARBA" id="ARBA00023136"/>
    </source>
</evidence>
<keyword evidence="5 9" id="KW-0812">Transmembrane</keyword>
<dbReference type="GO" id="GO:0043093">
    <property type="term" value="P:FtsZ-dependent cytokinesis"/>
    <property type="evidence" value="ECO:0007669"/>
    <property type="project" value="UniProtKB-UniRule"/>
</dbReference>
<proteinExistence type="inferred from homology"/>
<comment type="subcellular location">
    <subcellularLocation>
        <location evidence="9">Cell inner membrane</location>
        <topology evidence="9">Single-pass type II membrane protein</topology>
    </subcellularLocation>
    <subcellularLocation>
        <location evidence="1">Membrane</location>
    </subcellularLocation>
    <text evidence="9">Localizes to the division septum.</text>
</comment>
<comment type="caution">
    <text evidence="11">The sequence shown here is derived from an EMBL/GenBank/DDBJ whole genome shotgun (WGS) entry which is preliminary data.</text>
</comment>
<dbReference type="OrthoDB" id="9790370at2"/>
<comment type="similarity">
    <text evidence="9">Belongs to the FtsQ/DivIB family. FtsQ subfamily.</text>
</comment>
<dbReference type="PANTHER" id="PTHR35851:SF1">
    <property type="entry name" value="CELL DIVISION PROTEIN FTSQ"/>
    <property type="match status" value="1"/>
</dbReference>
<dbReference type="AlphaFoldDB" id="A0A139SV15"/>
<protein>
    <recommendedName>
        <fullName evidence="9">Cell division protein FtsQ</fullName>
    </recommendedName>
</protein>
<organism evidence="11 12">
    <name type="scientific">Ventosimonas gracilis</name>
    <dbReference type="NCBI Taxonomy" id="1680762"/>
    <lineage>
        <taxon>Bacteria</taxon>
        <taxon>Pseudomonadati</taxon>
        <taxon>Pseudomonadota</taxon>
        <taxon>Gammaproteobacteria</taxon>
        <taxon>Pseudomonadales</taxon>
        <taxon>Ventosimonadaceae</taxon>
        <taxon>Ventosimonas</taxon>
    </lineage>
</organism>
<sequence>MFATYLRADPIYSPDLLRGASRVREQPSRRANAQGLVRGLALALALLLAGGCAALRLLMVLCQQAGRAAPTLLLGALLLGGFQLVQSLFTDLDQPLAQVQLVTSTANIDQQQVQQRLAPLFARSGFFSLDLDAARRELESLPLIAHASLRRRWPGQLVVQLQMHQPLARWGEQGLLASGGQVLAEGAQHYPQLPQLIGPIGSEEALFKQYQQFEQMLRPLGLSVVRLVQQERGSGFLTAKALSGDRVVELALGSGQWMEKMQRFIHFVRQGALSLSELARVDLRHRNGFAVVSRQAEPKAAP</sequence>
<evidence type="ECO:0000256" key="5">
    <source>
        <dbReference type="ARBA" id="ARBA00022692"/>
    </source>
</evidence>
<dbReference type="RefSeq" id="WP_068389521.1">
    <property type="nucleotide sequence ID" value="NZ_LSZO01000135.1"/>
</dbReference>
<dbReference type="InterPro" id="IPR026579">
    <property type="entry name" value="FtsQ"/>
</dbReference>
<reference evidence="11 12" key="1">
    <citation type="submission" date="2016-02" db="EMBL/GenBank/DDBJ databases">
        <authorList>
            <person name="Wen L."/>
            <person name="He K."/>
            <person name="Yang H."/>
        </authorList>
    </citation>
    <scope>NUCLEOTIDE SEQUENCE [LARGE SCALE GENOMIC DNA]</scope>
    <source>
        <strain evidence="11 12">CV58</strain>
    </source>
</reference>
<dbReference type="PROSITE" id="PS51779">
    <property type="entry name" value="POTRA"/>
    <property type="match status" value="1"/>
</dbReference>
<keyword evidence="12" id="KW-1185">Reference proteome</keyword>
<dbReference type="GO" id="GO:0032153">
    <property type="term" value="C:cell division site"/>
    <property type="evidence" value="ECO:0007669"/>
    <property type="project" value="UniProtKB-UniRule"/>
</dbReference>
<evidence type="ECO:0000256" key="3">
    <source>
        <dbReference type="ARBA" id="ARBA00022519"/>
    </source>
</evidence>
<gene>
    <name evidence="9" type="primary">ftsQ</name>
    <name evidence="11" type="ORF">AXE65_01425</name>
</gene>
<dbReference type="Pfam" id="PF03799">
    <property type="entry name" value="FtsQ_DivIB_C"/>
    <property type="match status" value="1"/>
</dbReference>
<dbReference type="InterPro" id="IPR013685">
    <property type="entry name" value="POTRA_FtsQ_type"/>
</dbReference>
<evidence type="ECO:0000256" key="6">
    <source>
        <dbReference type="ARBA" id="ARBA00022989"/>
    </source>
</evidence>
<accession>A0A139SV15</accession>
<evidence type="ECO:0000256" key="8">
    <source>
        <dbReference type="ARBA" id="ARBA00023306"/>
    </source>
</evidence>
<dbReference type="HAMAP" id="MF_00911">
    <property type="entry name" value="FtsQ_subfam"/>
    <property type="match status" value="1"/>
</dbReference>
<keyword evidence="6 9" id="KW-1133">Transmembrane helix</keyword>
<dbReference type="EMBL" id="LSZO01000135">
    <property type="protein sequence ID" value="KXU38403.1"/>
    <property type="molecule type" value="Genomic_DNA"/>
</dbReference>
<evidence type="ECO:0000313" key="12">
    <source>
        <dbReference type="Proteomes" id="UP000072660"/>
    </source>
</evidence>
<dbReference type="PANTHER" id="PTHR35851">
    <property type="entry name" value="CELL DIVISION PROTEIN FTSQ"/>
    <property type="match status" value="1"/>
</dbReference>